<name>A0A939FJE3_9ACTN</name>
<keyword evidence="3" id="KW-1185">Reference proteome</keyword>
<dbReference type="EMBL" id="JAFMOF010000001">
    <property type="protein sequence ID" value="MBO0651829.1"/>
    <property type="molecule type" value="Genomic_DNA"/>
</dbReference>
<evidence type="ECO:0000259" key="1">
    <source>
        <dbReference type="Pfam" id="PF13924"/>
    </source>
</evidence>
<dbReference type="RefSeq" id="WP_207247075.1">
    <property type="nucleotide sequence ID" value="NZ_JAFMOF010000001.1"/>
</dbReference>
<dbReference type="Proteomes" id="UP000664781">
    <property type="component" value="Unassembled WGS sequence"/>
</dbReference>
<sequence length="143" mass="15478">MHRLDDAFDPVGVWRLVAYYDVDEAGRTSDGPLGSAPQGMLVYTADGHLSVSMMRALDGAGGGTETFMGYAGRWHLEGARMVHEVAVSAHPHIVGTDMVREVELDGEDLLLGGTAQIEGRSQRRLLRWRRAAAFERTGAPAAT</sequence>
<gene>
    <name evidence="2" type="ORF">J1792_03160</name>
</gene>
<organism evidence="2 3">
    <name type="scientific">Streptomyces triculaminicus</name>
    <dbReference type="NCBI Taxonomy" id="2816232"/>
    <lineage>
        <taxon>Bacteria</taxon>
        <taxon>Bacillati</taxon>
        <taxon>Actinomycetota</taxon>
        <taxon>Actinomycetes</taxon>
        <taxon>Kitasatosporales</taxon>
        <taxon>Streptomycetaceae</taxon>
        <taxon>Streptomyces</taxon>
    </lineage>
</organism>
<evidence type="ECO:0000313" key="3">
    <source>
        <dbReference type="Proteomes" id="UP000664781"/>
    </source>
</evidence>
<dbReference type="InterPro" id="IPR024311">
    <property type="entry name" value="Lipocalin-like"/>
</dbReference>
<dbReference type="Pfam" id="PF13924">
    <property type="entry name" value="Lipocalin_5"/>
    <property type="match status" value="2"/>
</dbReference>
<feature type="domain" description="Lipocalin-like" evidence="1">
    <location>
        <begin position="66"/>
        <end position="131"/>
    </location>
</feature>
<reference evidence="2" key="1">
    <citation type="submission" date="2021-03" db="EMBL/GenBank/DDBJ databases">
        <title>Streptomyces strains.</title>
        <authorList>
            <person name="Lund M.B."/>
            <person name="Toerring T."/>
        </authorList>
    </citation>
    <scope>NUCLEOTIDE SEQUENCE</scope>
    <source>
        <strain evidence="2">JCM 4242</strain>
    </source>
</reference>
<feature type="domain" description="Lipocalin-like" evidence="1">
    <location>
        <begin position="11"/>
        <end position="55"/>
    </location>
</feature>
<dbReference type="AlphaFoldDB" id="A0A939FJE3"/>
<accession>A0A939FJE3</accession>
<proteinExistence type="predicted"/>
<evidence type="ECO:0000313" key="2">
    <source>
        <dbReference type="EMBL" id="MBO0651829.1"/>
    </source>
</evidence>
<protein>
    <submittedName>
        <fullName evidence="2">Lipocalin-like domain-containing protein</fullName>
    </submittedName>
</protein>
<comment type="caution">
    <text evidence="2">The sequence shown here is derived from an EMBL/GenBank/DDBJ whole genome shotgun (WGS) entry which is preliminary data.</text>
</comment>